<evidence type="ECO:0000256" key="1">
    <source>
        <dbReference type="SAM" id="Phobius"/>
    </source>
</evidence>
<proteinExistence type="predicted"/>
<gene>
    <name evidence="2" type="ORF">BCM02_106281</name>
</gene>
<feature type="transmembrane region" description="Helical" evidence="1">
    <location>
        <begin position="59"/>
        <end position="76"/>
    </location>
</feature>
<organism evidence="2 3">
    <name type="scientific">Paenibacillus methanolicus</name>
    <dbReference type="NCBI Taxonomy" id="582686"/>
    <lineage>
        <taxon>Bacteria</taxon>
        <taxon>Bacillati</taxon>
        <taxon>Bacillota</taxon>
        <taxon>Bacilli</taxon>
        <taxon>Bacillales</taxon>
        <taxon>Paenibacillaceae</taxon>
        <taxon>Paenibacillus</taxon>
    </lineage>
</organism>
<name>A0A5S5C6P1_9BACL</name>
<dbReference type="OrthoDB" id="1683109at2"/>
<dbReference type="AlphaFoldDB" id="A0A5S5C6P1"/>
<dbReference type="Proteomes" id="UP000323257">
    <property type="component" value="Unassembled WGS sequence"/>
</dbReference>
<comment type="caution">
    <text evidence="2">The sequence shown here is derived from an EMBL/GenBank/DDBJ whole genome shotgun (WGS) entry which is preliminary data.</text>
</comment>
<evidence type="ECO:0000313" key="3">
    <source>
        <dbReference type="Proteomes" id="UP000323257"/>
    </source>
</evidence>
<evidence type="ECO:0000313" key="2">
    <source>
        <dbReference type="EMBL" id="TYP74000.1"/>
    </source>
</evidence>
<keyword evidence="1" id="KW-0812">Transmembrane</keyword>
<keyword evidence="1" id="KW-0472">Membrane</keyword>
<protein>
    <submittedName>
        <fullName evidence="2">Uncharacterized protein</fullName>
    </submittedName>
</protein>
<keyword evidence="3" id="KW-1185">Reference proteome</keyword>
<accession>A0A5S5C6P1</accession>
<sequence>MYIIATFEQSIFLELALSALTQKGLTNEQILAVPLDKRTEPRKLFDTIHSADGFSTMDAAAILGTCLMLLGAIYGYELAWGPIWWGLIGLLSGAGVGFGLKMLLLRKTKNGARAITSEVVLMIRCEERDRETIVELLWNNTALGVSAIKHLS</sequence>
<dbReference type="RefSeq" id="WP_148930416.1">
    <property type="nucleotide sequence ID" value="NZ_VNHS01000006.1"/>
</dbReference>
<keyword evidence="1" id="KW-1133">Transmembrane helix</keyword>
<feature type="transmembrane region" description="Helical" evidence="1">
    <location>
        <begin position="82"/>
        <end position="104"/>
    </location>
</feature>
<reference evidence="2 3" key="1">
    <citation type="submission" date="2019-07" db="EMBL/GenBank/DDBJ databases">
        <title>Genomic Encyclopedia of Type Strains, Phase III (KMG-III): the genomes of soil and plant-associated and newly described type strains.</title>
        <authorList>
            <person name="Whitman W."/>
        </authorList>
    </citation>
    <scope>NUCLEOTIDE SEQUENCE [LARGE SCALE GENOMIC DNA]</scope>
    <source>
        <strain evidence="2 3">BL24</strain>
    </source>
</reference>
<dbReference type="EMBL" id="VNHS01000006">
    <property type="protein sequence ID" value="TYP74000.1"/>
    <property type="molecule type" value="Genomic_DNA"/>
</dbReference>